<proteinExistence type="predicted"/>
<name>A0A2W7QF90_9RHOB</name>
<dbReference type="OrthoDB" id="7858612at2"/>
<reference evidence="1 2" key="1">
    <citation type="submission" date="2018-06" db="EMBL/GenBank/DDBJ databases">
        <title>Genomic Encyclopedia of Archaeal and Bacterial Type Strains, Phase II (KMG-II): from individual species to whole genera.</title>
        <authorList>
            <person name="Goeker M."/>
        </authorList>
    </citation>
    <scope>NUCLEOTIDE SEQUENCE [LARGE SCALE GENOMIC DNA]</scope>
    <source>
        <strain evidence="1 2">DSM 13087</strain>
    </source>
</reference>
<dbReference type="Proteomes" id="UP000249364">
    <property type="component" value="Unassembled WGS sequence"/>
</dbReference>
<comment type="caution">
    <text evidence="1">The sequence shown here is derived from an EMBL/GenBank/DDBJ whole genome shotgun (WGS) entry which is preliminary data.</text>
</comment>
<dbReference type="EMBL" id="QKZQ01000007">
    <property type="protein sequence ID" value="PZX44500.1"/>
    <property type="molecule type" value="Genomic_DNA"/>
</dbReference>
<dbReference type="AlphaFoldDB" id="A0A2W7QF90"/>
<evidence type="ECO:0000313" key="2">
    <source>
        <dbReference type="Proteomes" id="UP000249364"/>
    </source>
</evidence>
<sequence length="169" mass="19279">MHKILVALLTISLGLLSLVGIPVFTLAGLYSLKFGDCVRLPNGTEIGYEAYIDFSRPYFKPVIVIREPDGRAIGQEVFPIHITEKAVFGSAWIKYENASPDFQFIWTQETGVVKEIEKPDLYHTLSQDLGETYFGASKDMNVNTLWIFNQLKKQGRFISDQCYTKLFTW</sequence>
<dbReference type="RefSeq" id="WP_071469601.1">
    <property type="nucleotide sequence ID" value="NZ_MEHT01000017.1"/>
</dbReference>
<protein>
    <submittedName>
        <fullName evidence="1">Uncharacterized protein</fullName>
    </submittedName>
</protein>
<evidence type="ECO:0000313" key="1">
    <source>
        <dbReference type="EMBL" id="PZX44500.1"/>
    </source>
</evidence>
<keyword evidence="2" id="KW-1185">Reference proteome</keyword>
<organism evidence="1 2">
    <name type="scientific">Roseinatronobacter thiooxidans</name>
    <dbReference type="NCBI Taxonomy" id="121821"/>
    <lineage>
        <taxon>Bacteria</taxon>
        <taxon>Pseudomonadati</taxon>
        <taxon>Pseudomonadota</taxon>
        <taxon>Alphaproteobacteria</taxon>
        <taxon>Rhodobacterales</taxon>
        <taxon>Paracoccaceae</taxon>
        <taxon>Roseinatronobacter</taxon>
    </lineage>
</organism>
<accession>A0A2W7QF90</accession>
<gene>
    <name evidence="1" type="ORF">LY56_01748</name>
</gene>